<proteinExistence type="inferred from homology"/>
<evidence type="ECO:0000313" key="12">
    <source>
        <dbReference type="EMBL" id="OWF40692.1"/>
    </source>
</evidence>
<keyword evidence="5" id="KW-0812">Transmembrane</keyword>
<dbReference type="EMBL" id="NEDP02005456">
    <property type="protein sequence ID" value="OWF40692.1"/>
    <property type="molecule type" value="Genomic_DNA"/>
</dbReference>
<protein>
    <recommendedName>
        <fullName evidence="3">Mitochondrial import receptor subunit TOM7 homolog</fullName>
    </recommendedName>
    <alternativeName>
        <fullName evidence="11">Translocase of outer membrane 7 kDa subunit homolog</fullName>
    </alternativeName>
</protein>
<reference evidence="12 13" key="1">
    <citation type="journal article" date="2017" name="Nat. Ecol. Evol.">
        <title>Scallop genome provides insights into evolution of bilaterian karyotype and development.</title>
        <authorList>
            <person name="Wang S."/>
            <person name="Zhang J."/>
            <person name="Jiao W."/>
            <person name="Li J."/>
            <person name="Xun X."/>
            <person name="Sun Y."/>
            <person name="Guo X."/>
            <person name="Huan P."/>
            <person name="Dong B."/>
            <person name="Zhang L."/>
            <person name="Hu X."/>
            <person name="Sun X."/>
            <person name="Wang J."/>
            <person name="Zhao C."/>
            <person name="Wang Y."/>
            <person name="Wang D."/>
            <person name="Huang X."/>
            <person name="Wang R."/>
            <person name="Lv J."/>
            <person name="Li Y."/>
            <person name="Zhang Z."/>
            <person name="Liu B."/>
            <person name="Lu W."/>
            <person name="Hui Y."/>
            <person name="Liang J."/>
            <person name="Zhou Z."/>
            <person name="Hou R."/>
            <person name="Li X."/>
            <person name="Liu Y."/>
            <person name="Li H."/>
            <person name="Ning X."/>
            <person name="Lin Y."/>
            <person name="Zhao L."/>
            <person name="Xing Q."/>
            <person name="Dou J."/>
            <person name="Li Y."/>
            <person name="Mao J."/>
            <person name="Guo H."/>
            <person name="Dou H."/>
            <person name="Li T."/>
            <person name="Mu C."/>
            <person name="Jiang W."/>
            <person name="Fu Q."/>
            <person name="Fu X."/>
            <person name="Miao Y."/>
            <person name="Liu J."/>
            <person name="Yu Q."/>
            <person name="Li R."/>
            <person name="Liao H."/>
            <person name="Li X."/>
            <person name="Kong Y."/>
            <person name="Jiang Z."/>
            <person name="Chourrout D."/>
            <person name="Li R."/>
            <person name="Bao Z."/>
        </authorList>
    </citation>
    <scope>NUCLEOTIDE SEQUENCE [LARGE SCALE GENOMIC DNA]</scope>
    <source>
        <strain evidence="12 13">PY_sf001</strain>
    </source>
</reference>
<keyword evidence="9" id="KW-0496">Mitochondrion</keyword>
<dbReference type="PANTHER" id="PTHR46722">
    <property type="entry name" value="MITOCHONDRIAL IMPORT RECEPTOR SUBUNIT TOM7 HOMOLOG"/>
    <property type="match status" value="1"/>
</dbReference>
<keyword evidence="4" id="KW-0813">Transport</keyword>
<evidence type="ECO:0000256" key="1">
    <source>
        <dbReference type="ARBA" id="ARBA00004572"/>
    </source>
</evidence>
<keyword evidence="8" id="KW-1133">Transmembrane helix</keyword>
<evidence type="ECO:0000256" key="11">
    <source>
        <dbReference type="ARBA" id="ARBA00032786"/>
    </source>
</evidence>
<evidence type="ECO:0000256" key="3">
    <source>
        <dbReference type="ARBA" id="ARBA00014537"/>
    </source>
</evidence>
<evidence type="ECO:0000256" key="8">
    <source>
        <dbReference type="ARBA" id="ARBA00022989"/>
    </source>
</evidence>
<evidence type="ECO:0000256" key="7">
    <source>
        <dbReference type="ARBA" id="ARBA00022927"/>
    </source>
</evidence>
<evidence type="ECO:0000256" key="5">
    <source>
        <dbReference type="ARBA" id="ARBA00022692"/>
    </source>
</evidence>
<evidence type="ECO:0000256" key="4">
    <source>
        <dbReference type="ARBA" id="ARBA00022448"/>
    </source>
</evidence>
<dbReference type="Pfam" id="PF08038">
    <property type="entry name" value="Tom7"/>
    <property type="match status" value="1"/>
</dbReference>
<evidence type="ECO:0000256" key="6">
    <source>
        <dbReference type="ARBA" id="ARBA00022787"/>
    </source>
</evidence>
<keyword evidence="6" id="KW-1000">Mitochondrion outer membrane</keyword>
<evidence type="ECO:0000256" key="2">
    <source>
        <dbReference type="ARBA" id="ARBA00010917"/>
    </source>
</evidence>
<comment type="similarity">
    <text evidence="2">Belongs to the Tom7 family.</text>
</comment>
<evidence type="ECO:0000256" key="9">
    <source>
        <dbReference type="ARBA" id="ARBA00023128"/>
    </source>
</evidence>
<dbReference type="STRING" id="6573.A0A210PW53"/>
<dbReference type="GO" id="GO:1903955">
    <property type="term" value="P:positive regulation of protein targeting to mitochondrion"/>
    <property type="evidence" value="ECO:0007669"/>
    <property type="project" value="TreeGrafter"/>
</dbReference>
<keyword evidence="10" id="KW-0472">Membrane</keyword>
<dbReference type="Proteomes" id="UP000242188">
    <property type="component" value="Unassembled WGS sequence"/>
</dbReference>
<keyword evidence="12" id="KW-0675">Receptor</keyword>
<keyword evidence="13" id="KW-1185">Reference proteome</keyword>
<comment type="subcellular location">
    <subcellularLocation>
        <location evidence="1">Mitochondrion outer membrane</location>
        <topology evidence="1">Single-pass membrane protein</topology>
    </subcellularLocation>
</comment>
<evidence type="ECO:0000256" key="10">
    <source>
        <dbReference type="ARBA" id="ARBA00023136"/>
    </source>
</evidence>
<name>A0A210PW53_MIZYE</name>
<keyword evidence="7" id="KW-0653">Protein transport</keyword>
<gene>
    <name evidence="12" type="ORF">KP79_PYT19217</name>
</gene>
<dbReference type="InterPro" id="IPR012621">
    <property type="entry name" value="Tom7"/>
</dbReference>
<evidence type="ECO:0000313" key="13">
    <source>
        <dbReference type="Proteomes" id="UP000242188"/>
    </source>
</evidence>
<sequence length="83" mass="9450">MSPEMKKRVSTVLDLARVTFQYGFLPTVIYLGFKKGADEGMPELSWQKYSFMDVMKSKKRNGKSIHHHNVIRIAMGCQINDGG</sequence>
<dbReference type="PANTHER" id="PTHR46722:SF1">
    <property type="entry name" value="MITOCHONDRIAL IMPORT RECEPTOR SUBUNIT TOM7 HOMOLOG"/>
    <property type="match status" value="1"/>
</dbReference>
<organism evidence="12 13">
    <name type="scientific">Mizuhopecten yessoensis</name>
    <name type="common">Japanese scallop</name>
    <name type="synonym">Patinopecten yessoensis</name>
    <dbReference type="NCBI Taxonomy" id="6573"/>
    <lineage>
        <taxon>Eukaryota</taxon>
        <taxon>Metazoa</taxon>
        <taxon>Spiralia</taxon>
        <taxon>Lophotrochozoa</taxon>
        <taxon>Mollusca</taxon>
        <taxon>Bivalvia</taxon>
        <taxon>Autobranchia</taxon>
        <taxon>Pteriomorphia</taxon>
        <taxon>Pectinida</taxon>
        <taxon>Pectinoidea</taxon>
        <taxon>Pectinidae</taxon>
        <taxon>Mizuhopecten</taxon>
    </lineage>
</organism>
<dbReference type="AlphaFoldDB" id="A0A210PW53"/>
<accession>A0A210PW53</accession>
<dbReference type="GO" id="GO:0030150">
    <property type="term" value="P:protein import into mitochondrial matrix"/>
    <property type="evidence" value="ECO:0007669"/>
    <property type="project" value="InterPro"/>
</dbReference>
<dbReference type="GO" id="GO:0005742">
    <property type="term" value="C:mitochondrial outer membrane translocase complex"/>
    <property type="evidence" value="ECO:0007669"/>
    <property type="project" value="InterPro"/>
</dbReference>
<comment type="caution">
    <text evidence="12">The sequence shown here is derived from an EMBL/GenBank/DDBJ whole genome shotgun (WGS) entry which is preliminary data.</text>
</comment>